<evidence type="ECO:0008006" key="4">
    <source>
        <dbReference type="Google" id="ProtNLM"/>
    </source>
</evidence>
<name>A0AA36CMC8_9BILA</name>
<gene>
    <name evidence="2" type="ORF">MSPICULIGERA_LOCUS9043</name>
</gene>
<keyword evidence="1" id="KW-0472">Membrane</keyword>
<organism evidence="2 3">
    <name type="scientific">Mesorhabditis spiculigera</name>
    <dbReference type="NCBI Taxonomy" id="96644"/>
    <lineage>
        <taxon>Eukaryota</taxon>
        <taxon>Metazoa</taxon>
        <taxon>Ecdysozoa</taxon>
        <taxon>Nematoda</taxon>
        <taxon>Chromadorea</taxon>
        <taxon>Rhabditida</taxon>
        <taxon>Rhabditina</taxon>
        <taxon>Rhabditomorpha</taxon>
        <taxon>Rhabditoidea</taxon>
        <taxon>Rhabditidae</taxon>
        <taxon>Mesorhabditinae</taxon>
        <taxon>Mesorhabditis</taxon>
    </lineage>
</organism>
<comment type="caution">
    <text evidence="2">The sequence shown here is derived from an EMBL/GenBank/DDBJ whole genome shotgun (WGS) entry which is preliminary data.</text>
</comment>
<feature type="transmembrane region" description="Helical" evidence="1">
    <location>
        <begin position="94"/>
        <end position="120"/>
    </location>
</feature>
<keyword evidence="3" id="KW-1185">Reference proteome</keyword>
<accession>A0AA36CMC8</accession>
<proteinExistence type="predicted"/>
<feature type="transmembrane region" description="Helical" evidence="1">
    <location>
        <begin position="126"/>
        <end position="150"/>
    </location>
</feature>
<dbReference type="Proteomes" id="UP001177023">
    <property type="component" value="Unassembled WGS sequence"/>
</dbReference>
<reference evidence="2" key="1">
    <citation type="submission" date="2023-06" db="EMBL/GenBank/DDBJ databases">
        <authorList>
            <person name="Delattre M."/>
        </authorList>
    </citation>
    <scope>NUCLEOTIDE SEQUENCE</scope>
    <source>
        <strain evidence="2">AF72</strain>
    </source>
</reference>
<keyword evidence="1" id="KW-0812">Transmembrane</keyword>
<sequence>MGVGYVATATTGIYFVWKLEPSRVVIAEVIPVEFAAFMKNNAAICSNTISLAYGSVVIFGIFSGAALTSLFALHAYVSLKRSLHNKKARDKSIHLLLAMSGQTGFVYVLFLIPCIIFTFAKKDDDYAILWIVSILIVSLHNAAASLFIVGTTPSYRKTARLLLNRTLRLATGSLISNLTTKTSVVISHVSPMNVVHPRNFGR</sequence>
<dbReference type="Pfam" id="PF10318">
    <property type="entry name" value="7TM_GPCR_Srh"/>
    <property type="match status" value="1"/>
</dbReference>
<evidence type="ECO:0000313" key="3">
    <source>
        <dbReference type="Proteomes" id="UP001177023"/>
    </source>
</evidence>
<dbReference type="EMBL" id="CATQJA010002414">
    <property type="protein sequence ID" value="CAJ0570606.1"/>
    <property type="molecule type" value="Genomic_DNA"/>
</dbReference>
<evidence type="ECO:0000313" key="2">
    <source>
        <dbReference type="EMBL" id="CAJ0570606.1"/>
    </source>
</evidence>
<evidence type="ECO:0000256" key="1">
    <source>
        <dbReference type="SAM" id="Phobius"/>
    </source>
</evidence>
<dbReference type="InterPro" id="IPR019422">
    <property type="entry name" value="7TM_GPCR_serpentine_rcpt_Srh"/>
</dbReference>
<feature type="transmembrane region" description="Helical" evidence="1">
    <location>
        <begin position="51"/>
        <end position="73"/>
    </location>
</feature>
<keyword evidence="1" id="KW-1133">Transmembrane helix</keyword>
<protein>
    <recommendedName>
        <fullName evidence="4">G protein-coupled receptor</fullName>
    </recommendedName>
</protein>
<feature type="non-terminal residue" evidence="2">
    <location>
        <position position="1"/>
    </location>
</feature>
<dbReference type="AlphaFoldDB" id="A0AA36CMC8"/>